<keyword evidence="2" id="KW-1185">Reference proteome</keyword>
<evidence type="ECO:0000313" key="1">
    <source>
        <dbReference type="EMBL" id="KAJ1967926.1"/>
    </source>
</evidence>
<organism evidence="1 2">
    <name type="scientific">Dispira parvispora</name>
    <dbReference type="NCBI Taxonomy" id="1520584"/>
    <lineage>
        <taxon>Eukaryota</taxon>
        <taxon>Fungi</taxon>
        <taxon>Fungi incertae sedis</taxon>
        <taxon>Zoopagomycota</taxon>
        <taxon>Kickxellomycotina</taxon>
        <taxon>Dimargaritomycetes</taxon>
        <taxon>Dimargaritales</taxon>
        <taxon>Dimargaritaceae</taxon>
        <taxon>Dispira</taxon>
    </lineage>
</organism>
<protein>
    <submittedName>
        <fullName evidence="1">Uncharacterized protein</fullName>
    </submittedName>
</protein>
<sequence length="249" mass="29321">MLDVVDAQARLYYSGKLGTPENIKIVTLSKLLNPNLRRSYPLIYIISRHGREIVRCFIQSFWSVLQESESSWQYPTNWRYLRYSRKYYGKEWQKYVDIFHDIRYIFELTLRDIALAGAHLEDNNMLFHVFEFLYHDAPEFGRGILPFYMLYAMEFIPKMNEALIFSFYGGFTKGQRAELYICAQTKGLQQALSVMKNTPRWLSSSQVVENQKSSSECNRYVVHKPPLNTMVKERRLAFRVAAEVLSSDS</sequence>
<dbReference type="EMBL" id="JANBPY010000259">
    <property type="protein sequence ID" value="KAJ1967926.1"/>
    <property type="molecule type" value="Genomic_DNA"/>
</dbReference>
<name>A0A9W8AXK9_9FUNG</name>
<accession>A0A9W8AXK9</accession>
<comment type="caution">
    <text evidence="1">The sequence shown here is derived from an EMBL/GenBank/DDBJ whole genome shotgun (WGS) entry which is preliminary data.</text>
</comment>
<dbReference type="AlphaFoldDB" id="A0A9W8AXK9"/>
<reference evidence="1" key="1">
    <citation type="submission" date="2022-07" db="EMBL/GenBank/DDBJ databases">
        <title>Phylogenomic reconstructions and comparative analyses of Kickxellomycotina fungi.</title>
        <authorList>
            <person name="Reynolds N.K."/>
            <person name="Stajich J.E."/>
            <person name="Barry K."/>
            <person name="Grigoriev I.V."/>
            <person name="Crous P."/>
            <person name="Smith M.E."/>
        </authorList>
    </citation>
    <scope>NUCLEOTIDE SEQUENCE</scope>
    <source>
        <strain evidence="1">RSA 1196</strain>
    </source>
</reference>
<dbReference type="Proteomes" id="UP001150925">
    <property type="component" value="Unassembled WGS sequence"/>
</dbReference>
<gene>
    <name evidence="1" type="ORF">IWQ62_001554</name>
</gene>
<proteinExistence type="predicted"/>
<evidence type="ECO:0000313" key="2">
    <source>
        <dbReference type="Proteomes" id="UP001150925"/>
    </source>
</evidence>